<sequence length="66" mass="7759">MGCLTSMILYRSQHSRIKLTTVKFSYKLSYLLRKHKLNTLALQRAASIVTLQWRATLHLFKVNLPR</sequence>
<name>A0AAD6LJV0_9ROSI</name>
<reference evidence="1 2" key="1">
    <citation type="journal article" date="2023" name="Mol. Ecol. Resour.">
        <title>Chromosome-level genome assembly of a triploid poplar Populus alba 'Berolinensis'.</title>
        <authorList>
            <person name="Chen S."/>
            <person name="Yu Y."/>
            <person name="Wang X."/>
            <person name="Wang S."/>
            <person name="Zhang T."/>
            <person name="Zhou Y."/>
            <person name="He R."/>
            <person name="Meng N."/>
            <person name="Wang Y."/>
            <person name="Liu W."/>
            <person name="Liu Z."/>
            <person name="Liu J."/>
            <person name="Guo Q."/>
            <person name="Huang H."/>
            <person name="Sederoff R.R."/>
            <person name="Wang G."/>
            <person name="Qu G."/>
            <person name="Chen S."/>
        </authorList>
    </citation>
    <scope>NUCLEOTIDE SEQUENCE [LARGE SCALE GENOMIC DNA]</scope>
    <source>
        <strain evidence="1">SC-2020</strain>
    </source>
</reference>
<dbReference type="AlphaFoldDB" id="A0AAD6LJV0"/>
<comment type="caution">
    <text evidence="1">The sequence shown here is derived from an EMBL/GenBank/DDBJ whole genome shotgun (WGS) entry which is preliminary data.</text>
</comment>
<evidence type="ECO:0000313" key="1">
    <source>
        <dbReference type="EMBL" id="KAJ6968503.1"/>
    </source>
</evidence>
<dbReference type="Proteomes" id="UP001164929">
    <property type="component" value="Chromosome 16"/>
</dbReference>
<protein>
    <submittedName>
        <fullName evidence="1">Uncharacterized protein</fullName>
    </submittedName>
</protein>
<gene>
    <name evidence="1" type="ORF">NC653_036473</name>
</gene>
<organism evidence="1 2">
    <name type="scientific">Populus alba x Populus x berolinensis</name>
    <dbReference type="NCBI Taxonomy" id="444605"/>
    <lineage>
        <taxon>Eukaryota</taxon>
        <taxon>Viridiplantae</taxon>
        <taxon>Streptophyta</taxon>
        <taxon>Embryophyta</taxon>
        <taxon>Tracheophyta</taxon>
        <taxon>Spermatophyta</taxon>
        <taxon>Magnoliopsida</taxon>
        <taxon>eudicotyledons</taxon>
        <taxon>Gunneridae</taxon>
        <taxon>Pentapetalae</taxon>
        <taxon>rosids</taxon>
        <taxon>fabids</taxon>
        <taxon>Malpighiales</taxon>
        <taxon>Salicaceae</taxon>
        <taxon>Saliceae</taxon>
        <taxon>Populus</taxon>
    </lineage>
</organism>
<evidence type="ECO:0000313" key="2">
    <source>
        <dbReference type="Proteomes" id="UP001164929"/>
    </source>
</evidence>
<proteinExistence type="predicted"/>
<keyword evidence="2" id="KW-1185">Reference proteome</keyword>
<accession>A0AAD6LJV0</accession>
<dbReference type="EMBL" id="JAQIZT010000016">
    <property type="protein sequence ID" value="KAJ6968503.1"/>
    <property type="molecule type" value="Genomic_DNA"/>
</dbReference>